<proteinExistence type="predicted"/>
<dbReference type="OrthoDB" id="279464at2"/>
<keyword evidence="4" id="KW-1185">Reference proteome</keyword>
<evidence type="ECO:0000313" key="3">
    <source>
        <dbReference type="EMBL" id="AWM37296.1"/>
    </source>
</evidence>
<protein>
    <recommendedName>
        <fullName evidence="2">Soluble ligand binding domain-containing protein</fullName>
    </recommendedName>
</protein>
<organism evidence="3 4">
    <name type="scientific">Gemmata obscuriglobus</name>
    <dbReference type="NCBI Taxonomy" id="114"/>
    <lineage>
        <taxon>Bacteria</taxon>
        <taxon>Pseudomonadati</taxon>
        <taxon>Planctomycetota</taxon>
        <taxon>Planctomycetia</taxon>
        <taxon>Gemmatales</taxon>
        <taxon>Gemmataceae</taxon>
        <taxon>Gemmata</taxon>
    </lineage>
</organism>
<dbReference type="PANTHER" id="PTHR33619">
    <property type="entry name" value="POLYSACCHARIDE EXPORT PROTEIN GFCE-RELATED"/>
    <property type="match status" value="1"/>
</dbReference>
<dbReference type="AlphaFoldDB" id="A0A2Z3H146"/>
<evidence type="ECO:0000256" key="1">
    <source>
        <dbReference type="SAM" id="MobiDB-lite"/>
    </source>
</evidence>
<dbReference type="PROSITE" id="PS51257">
    <property type="entry name" value="PROKAR_LIPOPROTEIN"/>
    <property type="match status" value="1"/>
</dbReference>
<dbReference type="PANTHER" id="PTHR33619:SF3">
    <property type="entry name" value="POLYSACCHARIDE EXPORT PROTEIN GFCE-RELATED"/>
    <property type="match status" value="1"/>
</dbReference>
<reference evidence="3 4" key="1">
    <citation type="submission" date="2018-01" db="EMBL/GenBank/DDBJ databases">
        <title>G. obscuriglobus.</title>
        <authorList>
            <person name="Franke J."/>
            <person name="Blomberg W."/>
            <person name="Selmecki A."/>
        </authorList>
    </citation>
    <scope>NUCLEOTIDE SEQUENCE [LARGE SCALE GENOMIC DNA]</scope>
    <source>
        <strain evidence="3 4">DSM 5831</strain>
    </source>
</reference>
<dbReference type="KEGG" id="gog:C1280_09825"/>
<feature type="domain" description="Soluble ligand binding" evidence="2">
    <location>
        <begin position="150"/>
        <end position="199"/>
    </location>
</feature>
<evidence type="ECO:0000259" key="2">
    <source>
        <dbReference type="Pfam" id="PF10531"/>
    </source>
</evidence>
<dbReference type="EMBL" id="CP025958">
    <property type="protein sequence ID" value="AWM37296.1"/>
    <property type="molecule type" value="Genomic_DNA"/>
</dbReference>
<dbReference type="Pfam" id="PF10531">
    <property type="entry name" value="SLBB"/>
    <property type="match status" value="1"/>
</dbReference>
<dbReference type="Proteomes" id="UP000245802">
    <property type="component" value="Chromosome"/>
</dbReference>
<accession>A0A2Z3H146</accession>
<name>A0A2Z3H146_9BACT</name>
<evidence type="ECO:0000313" key="4">
    <source>
        <dbReference type="Proteomes" id="UP000245802"/>
    </source>
</evidence>
<gene>
    <name evidence="3" type="ORF">C1280_09825</name>
</gene>
<dbReference type="GO" id="GO:0015159">
    <property type="term" value="F:polysaccharide transmembrane transporter activity"/>
    <property type="evidence" value="ECO:0007669"/>
    <property type="project" value="InterPro"/>
</dbReference>
<dbReference type="InterPro" id="IPR019554">
    <property type="entry name" value="Soluble_ligand-bd"/>
</dbReference>
<dbReference type="RefSeq" id="WP_010041309.1">
    <property type="nucleotide sequence ID" value="NZ_CP025958.1"/>
</dbReference>
<sequence length="289" mass="29883">MKPRVHAAIALSLGLLVATGCSTIGESLGFSTPTNPLNKNAKAIRDTAPVPAPVPRELAMGLLPAHVVEPGDTLLVQPVELDSPVRLPPDQPVQPDGTIDLGQYGRPVVAGKTLPDVEVAVREAIRAKSKGKEGEPVAITVRLLAKPGKVFYVLGEVNAPGAFPITGHDTVLSAITQAGGPTRRASPQNIIVSRPTAPEGCRIVLPVCYTNIVQLGDTSTNYQLMPGDRVFIPSKGTFEDILGGRHRRPGPCDGPQVSCFSGGCGPTAGGYAPATGATVPVPALPSANQ</sequence>
<feature type="region of interest" description="Disordered" evidence="1">
    <location>
        <begin position="85"/>
        <end position="104"/>
    </location>
</feature>
<dbReference type="Gene3D" id="3.10.560.10">
    <property type="entry name" value="Outer membrane lipoprotein wza domain like"/>
    <property type="match status" value="1"/>
</dbReference>
<dbReference type="InterPro" id="IPR049712">
    <property type="entry name" value="Poly_export"/>
</dbReference>